<organism evidence="1 2">
    <name type="scientific">Hyaloperonospora arabidopsidis (strain Emoy2)</name>
    <name type="common">Downy mildew agent</name>
    <name type="synonym">Peronospora arabidopsidis</name>
    <dbReference type="NCBI Taxonomy" id="559515"/>
    <lineage>
        <taxon>Eukaryota</taxon>
        <taxon>Sar</taxon>
        <taxon>Stramenopiles</taxon>
        <taxon>Oomycota</taxon>
        <taxon>Peronosporomycetes</taxon>
        <taxon>Peronosporales</taxon>
        <taxon>Peronosporaceae</taxon>
        <taxon>Hyaloperonospora</taxon>
    </lineage>
</organism>
<dbReference type="eggNOG" id="ENOG502SN6D">
    <property type="taxonomic scope" value="Eukaryota"/>
</dbReference>
<protein>
    <recommendedName>
        <fullName evidence="3">RxLR effector candidate protein</fullName>
    </recommendedName>
</protein>
<dbReference type="InParanoid" id="M4B6I9"/>
<keyword evidence="2" id="KW-1185">Reference proteome</keyword>
<proteinExistence type="predicted"/>
<evidence type="ECO:0008006" key="3">
    <source>
        <dbReference type="Google" id="ProtNLM"/>
    </source>
</evidence>
<evidence type="ECO:0000313" key="2">
    <source>
        <dbReference type="Proteomes" id="UP000011713"/>
    </source>
</evidence>
<dbReference type="STRING" id="559515.M4B6I9"/>
<reference evidence="2" key="1">
    <citation type="journal article" date="2010" name="Science">
        <title>Signatures of adaptation to obligate biotrophy in the Hyaloperonospora arabidopsidis genome.</title>
        <authorList>
            <person name="Baxter L."/>
            <person name="Tripathy S."/>
            <person name="Ishaque N."/>
            <person name="Boot N."/>
            <person name="Cabral A."/>
            <person name="Kemen E."/>
            <person name="Thines M."/>
            <person name="Ah-Fong A."/>
            <person name="Anderson R."/>
            <person name="Badejoko W."/>
            <person name="Bittner-Eddy P."/>
            <person name="Boore J.L."/>
            <person name="Chibucos M.C."/>
            <person name="Coates M."/>
            <person name="Dehal P."/>
            <person name="Delehaunty K."/>
            <person name="Dong S."/>
            <person name="Downton P."/>
            <person name="Dumas B."/>
            <person name="Fabro G."/>
            <person name="Fronick C."/>
            <person name="Fuerstenberg S.I."/>
            <person name="Fulton L."/>
            <person name="Gaulin E."/>
            <person name="Govers F."/>
            <person name="Hughes L."/>
            <person name="Humphray S."/>
            <person name="Jiang R.H."/>
            <person name="Judelson H."/>
            <person name="Kamoun S."/>
            <person name="Kyung K."/>
            <person name="Meijer H."/>
            <person name="Minx P."/>
            <person name="Morris P."/>
            <person name="Nelson J."/>
            <person name="Phuntumart V."/>
            <person name="Qutob D."/>
            <person name="Rehmany A."/>
            <person name="Rougon-Cardoso A."/>
            <person name="Ryden P."/>
            <person name="Torto-Alalibo T."/>
            <person name="Studholme D."/>
            <person name="Wang Y."/>
            <person name="Win J."/>
            <person name="Wood J."/>
            <person name="Clifton S.W."/>
            <person name="Rogers J."/>
            <person name="Van den Ackerveken G."/>
            <person name="Jones J.D."/>
            <person name="McDowell J.M."/>
            <person name="Beynon J."/>
            <person name="Tyler B.M."/>
        </authorList>
    </citation>
    <scope>NUCLEOTIDE SEQUENCE [LARGE SCALE GENOMIC DNA]</scope>
    <source>
        <strain evidence="2">Emoy2</strain>
    </source>
</reference>
<dbReference type="Proteomes" id="UP000011713">
    <property type="component" value="Unassembled WGS sequence"/>
</dbReference>
<evidence type="ECO:0000313" key="1">
    <source>
        <dbReference type="EnsemblProtists" id="HpaP801890"/>
    </source>
</evidence>
<name>M4B6I9_HYAAE</name>
<dbReference type="VEuPathDB" id="FungiDB:HpaG801890"/>
<sequence length="180" mass="20600">MAQAPQPGLTQHYVLSPVYQRALVPQQAAPYARVPDARQRKLNIRHVDEKELYQGLGSGFLSWGKNFVREVSFAERASEFPWSEDVKIDVLGHNLTGMAERYYNRQVEGWWQEEPTLEHAIQRLLHTFATKITLAQSMKLFTAAKIPKSSWTAHYFYLVAVSKACGRADNLLQDSILPLR</sequence>
<dbReference type="HOGENOM" id="CLU_128486_0_0_1"/>
<dbReference type="AlphaFoldDB" id="M4B6I9"/>
<reference evidence="1" key="2">
    <citation type="submission" date="2015-06" db="UniProtKB">
        <authorList>
            <consortium name="EnsemblProtists"/>
        </authorList>
    </citation>
    <scope>IDENTIFICATION</scope>
    <source>
        <strain evidence="1">Emoy2</strain>
    </source>
</reference>
<accession>M4B6I9</accession>
<dbReference type="EMBL" id="JH598637">
    <property type="status" value="NOT_ANNOTATED_CDS"/>
    <property type="molecule type" value="Genomic_DNA"/>
</dbReference>
<dbReference type="EnsemblProtists" id="HpaT801890">
    <property type="protein sequence ID" value="HpaP801890"/>
    <property type="gene ID" value="HpaG801890"/>
</dbReference>